<keyword evidence="3" id="KW-1185">Reference proteome</keyword>
<organism evidence="2 3">
    <name type="scientific">Paenibacillus germinis</name>
    <dbReference type="NCBI Taxonomy" id="2654979"/>
    <lineage>
        <taxon>Bacteria</taxon>
        <taxon>Bacillati</taxon>
        <taxon>Bacillota</taxon>
        <taxon>Bacilli</taxon>
        <taxon>Bacillales</taxon>
        <taxon>Paenibacillaceae</taxon>
        <taxon>Paenibacillus</taxon>
    </lineage>
</organism>
<keyword evidence="1" id="KW-0812">Transmembrane</keyword>
<evidence type="ECO:0000256" key="1">
    <source>
        <dbReference type="SAM" id="Phobius"/>
    </source>
</evidence>
<dbReference type="EMBL" id="WHOC01000137">
    <property type="protein sequence ID" value="NOU88934.1"/>
    <property type="molecule type" value="Genomic_DNA"/>
</dbReference>
<keyword evidence="1" id="KW-1133">Transmembrane helix</keyword>
<accession>A0ABX1Z7V1</accession>
<evidence type="ECO:0000313" key="2">
    <source>
        <dbReference type="EMBL" id="NOU88934.1"/>
    </source>
</evidence>
<protein>
    <submittedName>
        <fullName evidence="2">Uncharacterized protein</fullName>
    </submittedName>
</protein>
<dbReference type="Proteomes" id="UP000658690">
    <property type="component" value="Unassembled WGS sequence"/>
</dbReference>
<reference evidence="2 3" key="1">
    <citation type="submission" date="2019-10" db="EMBL/GenBank/DDBJ databases">
        <title>Description of Paenibacillus choica sp. nov.</title>
        <authorList>
            <person name="Carlier A."/>
            <person name="Qi S."/>
        </authorList>
    </citation>
    <scope>NUCLEOTIDE SEQUENCE [LARGE SCALE GENOMIC DNA]</scope>
    <source>
        <strain evidence="2 3">LMG 31460</strain>
    </source>
</reference>
<evidence type="ECO:0000313" key="3">
    <source>
        <dbReference type="Proteomes" id="UP000658690"/>
    </source>
</evidence>
<proteinExistence type="predicted"/>
<feature type="transmembrane region" description="Helical" evidence="1">
    <location>
        <begin position="6"/>
        <end position="21"/>
    </location>
</feature>
<comment type="caution">
    <text evidence="2">The sequence shown here is derived from an EMBL/GenBank/DDBJ whole genome shotgun (WGS) entry which is preliminary data.</text>
</comment>
<name>A0ABX1Z7V1_9BACL</name>
<sequence length="73" mass="8603">MSWIFFSCITLAASLIFWLEWRNLKQKTKKDRLAFVMLLLIVWLLSMLDLPNTPGPTTFLEFIFKPLKGLVEQ</sequence>
<gene>
    <name evidence="2" type="ORF">GC102_24765</name>
</gene>
<feature type="transmembrane region" description="Helical" evidence="1">
    <location>
        <begin position="33"/>
        <end position="50"/>
    </location>
</feature>
<keyword evidence="1" id="KW-0472">Membrane</keyword>